<dbReference type="KEGG" id="mpi:Mpet_1713"/>
<dbReference type="PANTHER" id="PTHR20992">
    <property type="entry name" value="AT15442P-RELATED"/>
    <property type="match status" value="1"/>
</dbReference>
<dbReference type="STRING" id="679926.Mpet_1713"/>
<name>E1RHS8_METP4</name>
<evidence type="ECO:0000313" key="2">
    <source>
        <dbReference type="EMBL" id="ADN36466.1"/>
    </source>
</evidence>
<dbReference type="AlphaFoldDB" id="E1RHS8"/>
<keyword evidence="1" id="KW-1133">Transmembrane helix</keyword>
<proteinExistence type="predicted"/>
<protein>
    <recommendedName>
        <fullName evidence="4">TIGR00341 family protein</fullName>
    </recommendedName>
</protein>
<feature type="transmembrane region" description="Helical" evidence="1">
    <location>
        <begin position="238"/>
        <end position="262"/>
    </location>
</feature>
<dbReference type="GeneID" id="9744185"/>
<dbReference type="OrthoDB" id="3266at2157"/>
<gene>
    <name evidence="2" type="ordered locus">Mpet_1713</name>
</gene>
<keyword evidence="1" id="KW-0472">Membrane</keyword>
<keyword evidence="3" id="KW-1185">Reference proteome</keyword>
<dbReference type="Proteomes" id="UP000006565">
    <property type="component" value="Chromosome"/>
</dbReference>
<accession>E1RHS8</accession>
<feature type="transmembrane region" description="Helical" evidence="1">
    <location>
        <begin position="109"/>
        <end position="127"/>
    </location>
</feature>
<dbReference type="EMBL" id="CP002117">
    <property type="protein sequence ID" value="ADN36466.1"/>
    <property type="molecule type" value="Genomic_DNA"/>
</dbReference>
<dbReference type="RefSeq" id="WP_013329643.1">
    <property type="nucleotide sequence ID" value="NC_014507.1"/>
</dbReference>
<feature type="transmembrane region" description="Helical" evidence="1">
    <location>
        <begin position="165"/>
        <end position="186"/>
    </location>
</feature>
<dbReference type="Pfam" id="PF04087">
    <property type="entry name" value="DUF389"/>
    <property type="match status" value="1"/>
</dbReference>
<organism evidence="2 3">
    <name type="scientific">Methanolacinia petrolearia (strain DSM 11571 / OCM 486 / SEBR 4847)</name>
    <name type="common">Methanoplanus petrolearius</name>
    <dbReference type="NCBI Taxonomy" id="679926"/>
    <lineage>
        <taxon>Archaea</taxon>
        <taxon>Methanobacteriati</taxon>
        <taxon>Methanobacteriota</taxon>
        <taxon>Stenosarchaea group</taxon>
        <taxon>Methanomicrobia</taxon>
        <taxon>Methanomicrobiales</taxon>
        <taxon>Methanomicrobiaceae</taxon>
        <taxon>Methanolacinia</taxon>
    </lineage>
</organism>
<dbReference type="InterPro" id="IPR005240">
    <property type="entry name" value="DUF389"/>
</dbReference>
<dbReference type="HOGENOM" id="CLU_050976_0_0_2"/>
<feature type="transmembrane region" description="Helical" evidence="1">
    <location>
        <begin position="277"/>
        <end position="295"/>
    </location>
</feature>
<evidence type="ECO:0000313" key="3">
    <source>
        <dbReference type="Proteomes" id="UP000006565"/>
    </source>
</evidence>
<sequence length="329" mass="35533">MKKILLHARREDYKNLKPLLEDLYHIDVDEGDFVQVKIFAPDSEVNNIIDKIREPLDLRYKENLIEVSTPDFVISSTLSRAEKTAPKHEKTPVEELLNSAKNYSSIDSWILLLTTIAGLIALTGLFLNNVAIIIGAMLLAPILGPIHSFAIYAATGRAKDALMSVFALFIYLVTILFVSVVATYTLNLMEVSMQAGLYTLEITQEILLRTTTSPIYILMAVLLGLASMIAVSKGFSESIAGVAVAAALLPPTVVAGISIIMIPDAITGALLLTLDNVIGLIAGALIGTLIIGVAPRTGSEARVAKKFVKRTIALIILFITVLTVTSLAF</sequence>
<evidence type="ECO:0008006" key="4">
    <source>
        <dbReference type="Google" id="ProtNLM"/>
    </source>
</evidence>
<feature type="transmembrane region" description="Helical" evidence="1">
    <location>
        <begin position="307"/>
        <end position="328"/>
    </location>
</feature>
<reference evidence="2 3" key="1">
    <citation type="journal article" date="2010" name="Stand. Genomic Sci.">
        <title>Complete genome sequence of Methanoplanus petrolearius type strain (SEBR 4847).</title>
        <authorList>
            <person name="Brambilla E."/>
            <person name="Djao O.D."/>
            <person name="Daligault H."/>
            <person name="Lapidus A."/>
            <person name="Lucas S."/>
            <person name="Hammon N."/>
            <person name="Nolan M."/>
            <person name="Tice H."/>
            <person name="Cheng J.F."/>
            <person name="Han C."/>
            <person name="Tapia R."/>
            <person name="Goodwin L."/>
            <person name="Pitluck S."/>
            <person name="Liolios K."/>
            <person name="Ivanova N."/>
            <person name="Mavromatis K."/>
            <person name="Mikhailova N."/>
            <person name="Pati A."/>
            <person name="Chen A."/>
            <person name="Palaniappan K."/>
            <person name="Land M."/>
            <person name="Hauser L."/>
            <person name="Chang Y.J."/>
            <person name="Jeffries C.D."/>
            <person name="Rohde M."/>
            <person name="Spring S."/>
            <person name="Sikorski J."/>
            <person name="Goker M."/>
            <person name="Woyke T."/>
            <person name="Bristow J."/>
            <person name="Eisen J.A."/>
            <person name="Markowitz V."/>
            <person name="Hugenholtz P."/>
            <person name="Kyrpides N.C."/>
            <person name="Klenk H.P."/>
        </authorList>
    </citation>
    <scope>NUCLEOTIDE SEQUENCE [LARGE SCALE GENOMIC DNA]</scope>
    <source>
        <strain evidence="3">DSM 11571 / OCM 486 / SEBR 4847</strain>
    </source>
</reference>
<dbReference type="PANTHER" id="PTHR20992:SF9">
    <property type="entry name" value="AT15442P-RELATED"/>
    <property type="match status" value="1"/>
</dbReference>
<feature type="transmembrane region" description="Helical" evidence="1">
    <location>
        <begin position="133"/>
        <end position="153"/>
    </location>
</feature>
<feature type="transmembrane region" description="Helical" evidence="1">
    <location>
        <begin position="206"/>
        <end position="231"/>
    </location>
</feature>
<keyword evidence="1" id="KW-0812">Transmembrane</keyword>
<dbReference type="eggNOG" id="arCOG02264">
    <property type="taxonomic scope" value="Archaea"/>
</dbReference>
<evidence type="ECO:0000256" key="1">
    <source>
        <dbReference type="SAM" id="Phobius"/>
    </source>
</evidence>
<dbReference type="NCBIfam" id="TIGR00341">
    <property type="entry name" value="TIGR00341 family protein"/>
    <property type="match status" value="1"/>
</dbReference>